<gene>
    <name evidence="2" type="ORF">IFR04_009832</name>
</gene>
<evidence type="ECO:0000256" key="1">
    <source>
        <dbReference type="SAM" id="MobiDB-lite"/>
    </source>
</evidence>
<evidence type="ECO:0000313" key="2">
    <source>
        <dbReference type="EMBL" id="KAG4417056.1"/>
    </source>
</evidence>
<feature type="region of interest" description="Disordered" evidence="1">
    <location>
        <begin position="211"/>
        <end position="315"/>
    </location>
</feature>
<feature type="compositionally biased region" description="Polar residues" evidence="1">
    <location>
        <begin position="707"/>
        <end position="724"/>
    </location>
</feature>
<feature type="region of interest" description="Disordered" evidence="1">
    <location>
        <begin position="1"/>
        <end position="39"/>
    </location>
</feature>
<keyword evidence="3" id="KW-1185">Reference proteome</keyword>
<accession>A0A8H7W473</accession>
<feature type="region of interest" description="Disordered" evidence="1">
    <location>
        <begin position="684"/>
        <end position="763"/>
    </location>
</feature>
<feature type="compositionally biased region" description="Polar residues" evidence="1">
    <location>
        <begin position="168"/>
        <end position="179"/>
    </location>
</feature>
<feature type="compositionally biased region" description="Polar residues" evidence="1">
    <location>
        <begin position="245"/>
        <end position="264"/>
    </location>
</feature>
<comment type="caution">
    <text evidence="2">The sequence shown here is derived from an EMBL/GenBank/DDBJ whole genome shotgun (WGS) entry which is preliminary data.</text>
</comment>
<feature type="region of interest" description="Disordered" evidence="1">
    <location>
        <begin position="630"/>
        <end position="672"/>
    </location>
</feature>
<organism evidence="2 3">
    <name type="scientific">Cadophora malorum</name>
    <dbReference type="NCBI Taxonomy" id="108018"/>
    <lineage>
        <taxon>Eukaryota</taxon>
        <taxon>Fungi</taxon>
        <taxon>Dikarya</taxon>
        <taxon>Ascomycota</taxon>
        <taxon>Pezizomycotina</taxon>
        <taxon>Leotiomycetes</taxon>
        <taxon>Helotiales</taxon>
        <taxon>Ploettnerulaceae</taxon>
        <taxon>Cadophora</taxon>
    </lineage>
</organism>
<feature type="compositionally biased region" description="Polar residues" evidence="1">
    <location>
        <begin position="110"/>
        <end position="126"/>
    </location>
</feature>
<feature type="compositionally biased region" description="Low complexity" evidence="1">
    <location>
        <begin position="277"/>
        <end position="289"/>
    </location>
</feature>
<feature type="region of interest" description="Disordered" evidence="1">
    <location>
        <begin position="366"/>
        <end position="394"/>
    </location>
</feature>
<feature type="region of interest" description="Disordered" evidence="1">
    <location>
        <begin position="103"/>
        <end position="179"/>
    </location>
</feature>
<sequence>MPPLIPKLGTVPALFGQAKQKQKAKQSSSQPRALPRTQAPDPIAIDLARDQRQQCCLYLLQRVMETQLRRAEQAVEPDRRVYRITIEQQEALDDLRAQGFRGGMGFNGTPLISPTYPSSGSQISPENTHRHGPHTDGPSDVRLDASNLRAPSSQPSTRGPVKYENIPAGTSRSTSISPTRFQQRCHIGVGSQQHGRESNQNKVPLSKNLQATSSQQIEESSASQSYQKLPAPDTNGIPGSYFPEPQTSGEATPVTKRSPNTSPPQHKKSSLAANPLSSSDGSRTSSDYHSAPEEPLQARSDLAEDETVDRESGTIRQTRVRPDGLQINCMKSERSCHDSESSLERFPSFRQSLAEVPNARDQEANNAVVNQKSIQNSGQRDVGARDTGRSACQSHRPNAYSKIDYVKLLEEMLNSDNFCDTKMDFAIELVELLQEFKDQVHKEKQDSEAGLQTEISRWEEFYRNRTEADMRFTTLCHPNLQLIEGLKELPEGDPWIPNLISQLKHDKDFTRSVWVQLDKMQKNRQRSGDTLVGERNNSDGSKDTQQAQNDRKVSRTWTIRAGRKWSSWVGSTIRATTARASVIDAGVFKSQYPERPAQNITGFSLRKSPPAPIPRPTAVMHNDQDVIGVNSPEITSNDQPVRPEDHTGKSTAQSGTSANTVDPCTNKRPADNLGTIVDKHFKQTLRSSTSAERLRDDPKTFGKFSSVPGQVSSGVEGPNTQAITSAPPPLLTGQGAAQNTGAGGNQNDRTNIPNSTKPSAATM</sequence>
<dbReference type="EMBL" id="JAFJYH010000166">
    <property type="protein sequence ID" value="KAG4417056.1"/>
    <property type="molecule type" value="Genomic_DNA"/>
</dbReference>
<protein>
    <submittedName>
        <fullName evidence="2">Uncharacterized protein</fullName>
    </submittedName>
</protein>
<dbReference type="AlphaFoldDB" id="A0A8H7W473"/>
<feature type="compositionally biased region" description="Polar residues" evidence="1">
    <location>
        <begin position="649"/>
        <end position="663"/>
    </location>
</feature>
<evidence type="ECO:0000313" key="3">
    <source>
        <dbReference type="Proteomes" id="UP000664132"/>
    </source>
</evidence>
<reference evidence="2" key="1">
    <citation type="submission" date="2021-02" db="EMBL/GenBank/DDBJ databases">
        <title>Genome sequence Cadophora malorum strain M34.</title>
        <authorList>
            <person name="Stefanovic E."/>
            <person name="Vu D."/>
            <person name="Scully C."/>
            <person name="Dijksterhuis J."/>
            <person name="Roader J."/>
            <person name="Houbraken J."/>
        </authorList>
    </citation>
    <scope>NUCLEOTIDE SEQUENCE</scope>
    <source>
        <strain evidence="2">M34</strain>
    </source>
</reference>
<proteinExistence type="predicted"/>
<name>A0A8H7W473_9HELO</name>
<feature type="compositionally biased region" description="Polar residues" evidence="1">
    <location>
        <begin position="748"/>
        <end position="763"/>
    </location>
</feature>
<feature type="compositionally biased region" description="Low complexity" evidence="1">
    <location>
        <begin position="211"/>
        <end position="227"/>
    </location>
</feature>
<dbReference type="Proteomes" id="UP000664132">
    <property type="component" value="Unassembled WGS sequence"/>
</dbReference>
<feature type="region of interest" description="Disordered" evidence="1">
    <location>
        <begin position="522"/>
        <end position="555"/>
    </location>
</feature>
<feature type="compositionally biased region" description="Basic and acidic residues" evidence="1">
    <location>
        <begin position="127"/>
        <end position="143"/>
    </location>
</feature>
<feature type="compositionally biased region" description="Polar residues" evidence="1">
    <location>
        <begin position="366"/>
        <end position="379"/>
    </location>
</feature>
<dbReference type="OrthoDB" id="3559009at2759"/>